<keyword evidence="2" id="KW-0808">Transferase</keyword>
<name>A0A561BSU4_9ACTN</name>
<protein>
    <submittedName>
        <fullName evidence="2">RimJ/RimL family protein N-acetyltransferase</fullName>
    </submittedName>
</protein>
<organism evidence="2 3">
    <name type="scientific">Kribbella amoyensis</name>
    <dbReference type="NCBI Taxonomy" id="996641"/>
    <lineage>
        <taxon>Bacteria</taxon>
        <taxon>Bacillati</taxon>
        <taxon>Actinomycetota</taxon>
        <taxon>Actinomycetes</taxon>
        <taxon>Propionibacteriales</taxon>
        <taxon>Kribbellaceae</taxon>
        <taxon>Kribbella</taxon>
    </lineage>
</organism>
<dbReference type="GO" id="GO:0005737">
    <property type="term" value="C:cytoplasm"/>
    <property type="evidence" value="ECO:0007669"/>
    <property type="project" value="TreeGrafter"/>
</dbReference>
<dbReference type="InterPro" id="IPR051908">
    <property type="entry name" value="Ribosomal_N-acetyltransferase"/>
</dbReference>
<dbReference type="GO" id="GO:0008999">
    <property type="term" value="F:protein-N-terminal-alanine acetyltransferase activity"/>
    <property type="evidence" value="ECO:0007669"/>
    <property type="project" value="TreeGrafter"/>
</dbReference>
<dbReference type="Proteomes" id="UP000318380">
    <property type="component" value="Unassembled WGS sequence"/>
</dbReference>
<dbReference type="RefSeq" id="WP_145807095.1">
    <property type="nucleotide sequence ID" value="NZ_VIVK01000001.1"/>
</dbReference>
<comment type="caution">
    <text evidence="2">The sequence shown here is derived from an EMBL/GenBank/DDBJ whole genome shotgun (WGS) entry which is preliminary data.</text>
</comment>
<dbReference type="PANTHER" id="PTHR43441">
    <property type="entry name" value="RIBOSOMAL-PROTEIN-SERINE ACETYLTRANSFERASE"/>
    <property type="match status" value="1"/>
</dbReference>
<dbReference type="PROSITE" id="PS51186">
    <property type="entry name" value="GNAT"/>
    <property type="match status" value="2"/>
</dbReference>
<dbReference type="OrthoDB" id="9795188at2"/>
<dbReference type="GO" id="GO:1990189">
    <property type="term" value="F:protein N-terminal-serine acetyltransferase activity"/>
    <property type="evidence" value="ECO:0007669"/>
    <property type="project" value="TreeGrafter"/>
</dbReference>
<evidence type="ECO:0000313" key="2">
    <source>
        <dbReference type="EMBL" id="TWD81882.1"/>
    </source>
</evidence>
<proteinExistence type="predicted"/>
<dbReference type="Pfam" id="PF13302">
    <property type="entry name" value="Acetyltransf_3"/>
    <property type="match status" value="2"/>
</dbReference>
<evidence type="ECO:0000259" key="1">
    <source>
        <dbReference type="PROSITE" id="PS51186"/>
    </source>
</evidence>
<sequence>MRFPEDVPVLTDGVITLRAHTPTDIDPAYEACQDPEMQRWTTIPVPYERQNAETYVTGIIPTGWREETTYAWAIEYEGRYAGTVDLRDTEGGTGEIGFAVSPWARGHGVMTRAVRLAVRHAFDVLGWRRVSWRAFVGNWASRRVAWKAGFRQLVKVRDGGLARGVRYDEWVASVTPDDELEPKTPWWDVPVLEGEKVRLRPLRPADAERVAEACNDERTLHWLAAMPSPYKLEDAQAFIENRIEVQASGECVSWAIADPVTDELLGNISVFDLQHRVDNTLGEVGYWAHPDARGRGVVTAAVALAIRHAFTPIDEGGLGRRRLILLAAAGNTASEHVAVANGFTRTGTDRATSPLRDGSYSDLIRFDLLVTDPVRTSSA</sequence>
<dbReference type="CDD" id="cd04301">
    <property type="entry name" value="NAT_SF"/>
    <property type="match status" value="1"/>
</dbReference>
<dbReference type="PANTHER" id="PTHR43441:SF10">
    <property type="entry name" value="ACETYLTRANSFERASE"/>
    <property type="match status" value="1"/>
</dbReference>
<feature type="domain" description="N-acetyltransferase" evidence="1">
    <location>
        <begin position="197"/>
        <end position="367"/>
    </location>
</feature>
<dbReference type="InterPro" id="IPR016181">
    <property type="entry name" value="Acyl_CoA_acyltransferase"/>
</dbReference>
<dbReference type="AlphaFoldDB" id="A0A561BSU4"/>
<evidence type="ECO:0000313" key="3">
    <source>
        <dbReference type="Proteomes" id="UP000318380"/>
    </source>
</evidence>
<feature type="domain" description="N-acetyltransferase" evidence="1">
    <location>
        <begin position="15"/>
        <end position="172"/>
    </location>
</feature>
<reference evidence="2 3" key="1">
    <citation type="submission" date="2019-06" db="EMBL/GenBank/DDBJ databases">
        <title>Sequencing the genomes of 1000 actinobacteria strains.</title>
        <authorList>
            <person name="Klenk H.-P."/>
        </authorList>
    </citation>
    <scope>NUCLEOTIDE SEQUENCE [LARGE SCALE GENOMIC DNA]</scope>
    <source>
        <strain evidence="2 3">DSM 24683</strain>
    </source>
</reference>
<gene>
    <name evidence="2" type="ORF">FB561_3006</name>
</gene>
<dbReference type="Gene3D" id="3.40.630.30">
    <property type="match status" value="2"/>
</dbReference>
<accession>A0A561BSU4</accession>
<dbReference type="InterPro" id="IPR000182">
    <property type="entry name" value="GNAT_dom"/>
</dbReference>
<keyword evidence="3" id="KW-1185">Reference proteome</keyword>
<dbReference type="SUPFAM" id="SSF55729">
    <property type="entry name" value="Acyl-CoA N-acyltransferases (Nat)"/>
    <property type="match status" value="2"/>
</dbReference>
<dbReference type="EMBL" id="VIVK01000001">
    <property type="protein sequence ID" value="TWD81882.1"/>
    <property type="molecule type" value="Genomic_DNA"/>
</dbReference>